<dbReference type="EMBL" id="QZEZ01000011">
    <property type="protein sequence ID" value="RJK92985.1"/>
    <property type="molecule type" value="Genomic_DNA"/>
</dbReference>
<protein>
    <submittedName>
        <fullName evidence="1">DUF3000 domain-containing protein</fullName>
    </submittedName>
</protein>
<evidence type="ECO:0000313" key="1">
    <source>
        <dbReference type="EMBL" id="RJK92985.1"/>
    </source>
</evidence>
<keyword evidence="2" id="KW-1185">Reference proteome</keyword>
<dbReference type="Proteomes" id="UP000265614">
    <property type="component" value="Unassembled WGS sequence"/>
</dbReference>
<sequence length="209" mass="21578">MPPRERDGAPPAFRAALAALRAVAPRPDVVLAEAPAPQRLAPWAVALTADLPAPGPAGEDGPEELATGRVVVLHDPAGQEAWQGAFRVVTFLRADLDPEMVADPMLPEVGWDWLLEALQARGAEHVAASGTVTRVVSESFGAMVERPATAEVEIRASWTPVAGAGGEDAAAVGAALGAHLGAWCDLLRTAAGQPPLPDGVAALPARRRP</sequence>
<organism evidence="1 2">
    <name type="scientific">Vallicoccus soli</name>
    <dbReference type="NCBI Taxonomy" id="2339232"/>
    <lineage>
        <taxon>Bacteria</taxon>
        <taxon>Bacillati</taxon>
        <taxon>Actinomycetota</taxon>
        <taxon>Actinomycetes</taxon>
        <taxon>Motilibacterales</taxon>
        <taxon>Vallicoccaceae</taxon>
        <taxon>Vallicoccus</taxon>
    </lineage>
</organism>
<accession>A0A3A3YQK2</accession>
<dbReference type="OrthoDB" id="3210980at2"/>
<reference evidence="1 2" key="1">
    <citation type="submission" date="2018-09" db="EMBL/GenBank/DDBJ databases">
        <title>YIM 75000 draft genome.</title>
        <authorList>
            <person name="Tang S."/>
            <person name="Feng Y."/>
        </authorList>
    </citation>
    <scope>NUCLEOTIDE SEQUENCE [LARGE SCALE GENOMIC DNA]</scope>
    <source>
        <strain evidence="1 2">YIM 75000</strain>
    </source>
</reference>
<proteinExistence type="predicted"/>
<dbReference type="Pfam" id="PF11452">
    <property type="entry name" value="DUF3000"/>
    <property type="match status" value="1"/>
</dbReference>
<name>A0A3A3YQK2_9ACTN</name>
<evidence type="ECO:0000313" key="2">
    <source>
        <dbReference type="Proteomes" id="UP000265614"/>
    </source>
</evidence>
<dbReference type="AlphaFoldDB" id="A0A3A3YQK2"/>
<dbReference type="InterPro" id="IPR021555">
    <property type="entry name" value="DUF3000"/>
</dbReference>
<comment type="caution">
    <text evidence="1">The sequence shown here is derived from an EMBL/GenBank/DDBJ whole genome shotgun (WGS) entry which is preliminary data.</text>
</comment>
<gene>
    <name evidence="1" type="ORF">D5H78_17495</name>
</gene>
<dbReference type="RefSeq" id="WP_119951871.1">
    <property type="nucleotide sequence ID" value="NZ_QZEZ01000011.1"/>
</dbReference>